<evidence type="ECO:0000259" key="4">
    <source>
        <dbReference type="PROSITE" id="PS51898"/>
    </source>
</evidence>
<dbReference type="InterPro" id="IPR010998">
    <property type="entry name" value="Integrase_recombinase_N"/>
</dbReference>
<keyword evidence="2" id="KW-0233">DNA recombination</keyword>
<evidence type="ECO:0000256" key="3">
    <source>
        <dbReference type="SAM" id="MobiDB-lite"/>
    </source>
</evidence>
<dbReference type="InterPro" id="IPR013762">
    <property type="entry name" value="Integrase-like_cat_sf"/>
</dbReference>
<dbReference type="InterPro" id="IPR011010">
    <property type="entry name" value="DNA_brk_join_enz"/>
</dbReference>
<evidence type="ECO:0000256" key="1">
    <source>
        <dbReference type="ARBA" id="ARBA00023125"/>
    </source>
</evidence>
<proteinExistence type="predicted"/>
<dbReference type="SUPFAM" id="SSF56349">
    <property type="entry name" value="DNA breaking-rejoining enzymes"/>
    <property type="match status" value="1"/>
</dbReference>
<evidence type="ECO:0000256" key="2">
    <source>
        <dbReference type="ARBA" id="ARBA00023172"/>
    </source>
</evidence>
<feature type="compositionally biased region" description="Polar residues" evidence="3">
    <location>
        <begin position="14"/>
        <end position="23"/>
    </location>
</feature>
<sequence>MVCHTTRNRHETTQETPHGTSTRPPRIRPDHPVALQAVPRCYTGPDTALHNAPTTYLRKEDAEAWLVDERRLISEGRWTPPAQRKAAMIAAATAAAQPVLTVGQYVERIIQRRSTRARKPIVPTTSDTYRKDWRLRGGHLDSLPLTELTPTAVAAWWEDGLSEDCLTSHGRCYDLLKSVMTEAVEEELIDRNPCRVRGAGKPASRRTGQALTAQEVLAYLDAVPARYRVALAVAAWCGLRSGEVRGLRRCDIDLQEQVIWVRQGVTRVRKDDHSFEWRIARPKTEAGYRRVAMPSLLVEPLRTWLATAPMTGASGFLFPATDGGVPRPSRAR</sequence>
<dbReference type="InterPro" id="IPR002104">
    <property type="entry name" value="Integrase_catalytic"/>
</dbReference>
<gene>
    <name evidence="5" type="ORF">GCM10025862_18000</name>
</gene>
<dbReference type="EMBL" id="BSUJ01000001">
    <property type="protein sequence ID" value="GMA19779.1"/>
    <property type="molecule type" value="Genomic_DNA"/>
</dbReference>
<dbReference type="InterPro" id="IPR058717">
    <property type="entry name" value="Phage_L5_Integrase_N"/>
</dbReference>
<reference evidence="6" key="1">
    <citation type="journal article" date="2019" name="Int. J. Syst. Evol. Microbiol.">
        <title>The Global Catalogue of Microorganisms (GCM) 10K type strain sequencing project: providing services to taxonomists for standard genome sequencing and annotation.</title>
        <authorList>
            <consortium name="The Broad Institute Genomics Platform"/>
            <consortium name="The Broad Institute Genome Sequencing Center for Infectious Disease"/>
            <person name="Wu L."/>
            <person name="Ma J."/>
        </authorList>
    </citation>
    <scope>NUCLEOTIDE SEQUENCE [LARGE SCALE GENOMIC DNA]</scope>
    <source>
        <strain evidence="6">NBRC 105830</strain>
    </source>
</reference>
<accession>A0ABQ6HMV9</accession>
<evidence type="ECO:0000313" key="6">
    <source>
        <dbReference type="Proteomes" id="UP001157109"/>
    </source>
</evidence>
<comment type="caution">
    <text evidence="5">The sequence shown here is derived from an EMBL/GenBank/DDBJ whole genome shotgun (WGS) entry which is preliminary data.</text>
</comment>
<dbReference type="PROSITE" id="PS51898">
    <property type="entry name" value="TYR_RECOMBINASE"/>
    <property type="match status" value="1"/>
</dbReference>
<dbReference type="Gene3D" id="1.10.150.130">
    <property type="match status" value="1"/>
</dbReference>
<dbReference type="Gene3D" id="1.10.443.10">
    <property type="entry name" value="Intergrase catalytic core"/>
    <property type="match status" value="1"/>
</dbReference>
<feature type="region of interest" description="Disordered" evidence="3">
    <location>
        <begin position="1"/>
        <end position="30"/>
    </location>
</feature>
<name>A0ABQ6HMV9_9MICO</name>
<evidence type="ECO:0000313" key="5">
    <source>
        <dbReference type="EMBL" id="GMA19779.1"/>
    </source>
</evidence>
<organism evidence="5 6">
    <name type="scientific">Arsenicicoccus piscis</name>
    <dbReference type="NCBI Taxonomy" id="673954"/>
    <lineage>
        <taxon>Bacteria</taxon>
        <taxon>Bacillati</taxon>
        <taxon>Actinomycetota</taxon>
        <taxon>Actinomycetes</taxon>
        <taxon>Micrococcales</taxon>
        <taxon>Intrasporangiaceae</taxon>
        <taxon>Arsenicicoccus</taxon>
    </lineage>
</organism>
<feature type="domain" description="Tyr recombinase" evidence="4">
    <location>
        <begin position="206"/>
        <end position="332"/>
    </location>
</feature>
<keyword evidence="6" id="KW-1185">Reference proteome</keyword>
<dbReference type="Proteomes" id="UP001157109">
    <property type="component" value="Unassembled WGS sequence"/>
</dbReference>
<dbReference type="Pfam" id="PF26003">
    <property type="entry name" value="Integrase_N_phage"/>
    <property type="match status" value="1"/>
</dbReference>
<keyword evidence="1" id="KW-0238">DNA-binding</keyword>
<protein>
    <recommendedName>
        <fullName evidence="4">Tyr recombinase domain-containing protein</fullName>
    </recommendedName>
</protein>